<evidence type="ECO:0000313" key="2">
    <source>
        <dbReference type="Proteomes" id="UP000267029"/>
    </source>
</evidence>
<organism evidence="1 2">
    <name type="scientific">Mesocestoides corti</name>
    <name type="common">Flatworm</name>
    <dbReference type="NCBI Taxonomy" id="53468"/>
    <lineage>
        <taxon>Eukaryota</taxon>
        <taxon>Metazoa</taxon>
        <taxon>Spiralia</taxon>
        <taxon>Lophotrochozoa</taxon>
        <taxon>Platyhelminthes</taxon>
        <taxon>Cestoda</taxon>
        <taxon>Eucestoda</taxon>
        <taxon>Cyclophyllidea</taxon>
        <taxon>Mesocestoididae</taxon>
        <taxon>Mesocestoides</taxon>
    </lineage>
</organism>
<reference evidence="1 2" key="1">
    <citation type="submission" date="2018-10" db="EMBL/GenBank/DDBJ databases">
        <authorList>
            <consortium name="Pathogen Informatics"/>
        </authorList>
    </citation>
    <scope>NUCLEOTIDE SEQUENCE [LARGE SCALE GENOMIC DNA]</scope>
</reference>
<sequence length="136" mass="14687">MYHHYKIGGIQAVRKALSERGVAMPDGHCSPILAPFAGQQEKSSPGPLVIASKSGPLNGQGPLTTAFDFYRGTELDVHLVIYLVEPFTQVPFGCCSPCGRIFITKQMLSPAMDFNSADESFDFGTFNITLSGSQRA</sequence>
<accession>A0A0R3U4R6</accession>
<dbReference type="OrthoDB" id="103819at2759"/>
<gene>
    <name evidence="1" type="ORF">MCOS_LOCUS1656</name>
</gene>
<dbReference type="EMBL" id="UXSR01000221">
    <property type="protein sequence ID" value="VDD75653.1"/>
    <property type="molecule type" value="Genomic_DNA"/>
</dbReference>
<dbReference type="AlphaFoldDB" id="A0A0R3U4R6"/>
<dbReference type="Proteomes" id="UP000267029">
    <property type="component" value="Unassembled WGS sequence"/>
</dbReference>
<name>A0A0R3U4R6_MESCO</name>
<evidence type="ECO:0000313" key="1">
    <source>
        <dbReference type="EMBL" id="VDD75653.1"/>
    </source>
</evidence>
<keyword evidence="2" id="KW-1185">Reference proteome</keyword>
<proteinExistence type="predicted"/>
<protein>
    <submittedName>
        <fullName evidence="1">Uncharacterized protein</fullName>
    </submittedName>
</protein>